<keyword evidence="3" id="KW-1185">Reference proteome</keyword>
<dbReference type="GO" id="GO:1990281">
    <property type="term" value="C:efflux pump complex"/>
    <property type="evidence" value="ECO:0007669"/>
    <property type="project" value="TreeGrafter"/>
</dbReference>
<feature type="region of interest" description="Disordered" evidence="1">
    <location>
        <begin position="108"/>
        <end position="131"/>
    </location>
</feature>
<dbReference type="GO" id="GO:0015562">
    <property type="term" value="F:efflux transmembrane transporter activity"/>
    <property type="evidence" value="ECO:0007669"/>
    <property type="project" value="TreeGrafter"/>
</dbReference>
<dbReference type="EMBL" id="CP002352">
    <property type="protein sequence ID" value="ADV45125.1"/>
    <property type="molecule type" value="Genomic_DNA"/>
</dbReference>
<organism evidence="2 3">
    <name type="scientific">Bacteroides helcogenes (strain ATCC 35417 / DSM 20613 / JCM 6297 / CCUG 15421 / P 36-108)</name>
    <dbReference type="NCBI Taxonomy" id="693979"/>
    <lineage>
        <taxon>Bacteria</taxon>
        <taxon>Pseudomonadati</taxon>
        <taxon>Bacteroidota</taxon>
        <taxon>Bacteroidia</taxon>
        <taxon>Bacteroidales</taxon>
        <taxon>Bacteroidaceae</taxon>
        <taxon>Bacteroides</taxon>
    </lineage>
</organism>
<reference evidence="2 3" key="2">
    <citation type="journal article" date="2011" name="Stand. Genomic Sci.">
        <title>Complete genome sequence of Bacteroides helcogenes type strain (P 36-108).</title>
        <authorList>
            <person name="Pati A."/>
            <person name="Gronow S."/>
            <person name="Zeytun A."/>
            <person name="Lapidus A."/>
            <person name="Nolan M."/>
            <person name="Hammon N."/>
            <person name="Deshpande S."/>
            <person name="Cheng J.F."/>
            <person name="Tapia R."/>
            <person name="Han C."/>
            <person name="Goodwin L."/>
            <person name="Pitluck S."/>
            <person name="Liolios K."/>
            <person name="Pagani I."/>
            <person name="Ivanova N."/>
            <person name="Mavromatis K."/>
            <person name="Chen A."/>
            <person name="Palaniappan K."/>
            <person name="Land M."/>
            <person name="Hauser L."/>
            <person name="Chang Y.J."/>
            <person name="Jeffries C.D."/>
            <person name="Detter J.C."/>
            <person name="Brambilla E."/>
            <person name="Rohde M."/>
            <person name="Goker M."/>
            <person name="Woyke T."/>
            <person name="Bristow J."/>
            <person name="Eisen J.A."/>
            <person name="Markowitz V."/>
            <person name="Hugenholtz P."/>
            <person name="Kyrpides N.C."/>
            <person name="Klenk H.P."/>
            <person name="Lucas S."/>
        </authorList>
    </citation>
    <scope>NUCLEOTIDE SEQUENCE [LARGE SCALE GENOMIC DNA]</scope>
    <source>
        <strain evidence="3">ATCC 35417 / DSM 20613 / JCM 6297 / CCUG 15421 / P 36-108</strain>
    </source>
</reference>
<dbReference type="STRING" id="693979.Bache_3201"/>
<dbReference type="PANTHER" id="PTHR30469:SF15">
    <property type="entry name" value="HLYD FAMILY OF SECRETION PROTEINS"/>
    <property type="match status" value="1"/>
</dbReference>
<protein>
    <submittedName>
        <fullName evidence="2">Efflux transporter, RND family, MFP subunit</fullName>
    </submittedName>
</protein>
<dbReference type="Proteomes" id="UP000008630">
    <property type="component" value="Chromosome"/>
</dbReference>
<dbReference type="HOGENOM" id="CLU_057492_0_0_10"/>
<dbReference type="PANTHER" id="PTHR30469">
    <property type="entry name" value="MULTIDRUG RESISTANCE PROTEIN MDTA"/>
    <property type="match status" value="1"/>
</dbReference>
<dbReference type="eggNOG" id="COG0845">
    <property type="taxonomic scope" value="Bacteria"/>
</dbReference>
<feature type="compositionally biased region" description="Polar residues" evidence="1">
    <location>
        <begin position="108"/>
        <end position="120"/>
    </location>
</feature>
<dbReference type="SUPFAM" id="SSF111369">
    <property type="entry name" value="HlyD-like secretion proteins"/>
    <property type="match status" value="1"/>
</dbReference>
<gene>
    <name evidence="2" type="ordered locus">Bache_3201</name>
</gene>
<dbReference type="Gene3D" id="2.40.420.20">
    <property type="match status" value="1"/>
</dbReference>
<proteinExistence type="predicted"/>
<accession>E6SRN5</accession>
<sequence>MKAITFLLVSALLTGCTHNTPNGQQTESESRTSVTLTHVSLGNIKSEIVLSGTTVYLRKSVIAAPISAFISNTEVQPGSIVNKGQTLYTLETKESRALAGSVQTRNNALTGDTQAGNATDESARTTERMTSHTIPVKAGASGIVTSVTQQPGSYVIEGGTLCEMADLSSLVFQLNVPYEQLKIVTQSGRCTIILPDDTRLAATVQKPLATMNATSQVQQVIATARAPFLPEGLVVKVLVETETSGRQGMILPKSAVQSDETQEHQWVMKLLDDSTAVKIPLTTGHSNADSIEVSAAGLSPKDRIILTGGYALENKSRVVVTK</sequence>
<evidence type="ECO:0000313" key="3">
    <source>
        <dbReference type="Proteomes" id="UP000008630"/>
    </source>
</evidence>
<dbReference type="RefSeq" id="WP_013548712.1">
    <property type="nucleotide sequence ID" value="NC_014933.1"/>
</dbReference>
<dbReference type="PATRIC" id="fig|693979.3.peg.3357"/>
<evidence type="ECO:0000256" key="1">
    <source>
        <dbReference type="SAM" id="MobiDB-lite"/>
    </source>
</evidence>
<reference key="1">
    <citation type="submission" date="2010-11" db="EMBL/GenBank/DDBJ databases">
        <title>The complete genome of Bacteroides helcogenes P 36-108.</title>
        <authorList>
            <consortium name="US DOE Joint Genome Institute (JGI-PGF)"/>
            <person name="Lucas S."/>
            <person name="Copeland A."/>
            <person name="Lapidus A."/>
            <person name="Bruce D."/>
            <person name="Goodwin L."/>
            <person name="Pitluck S."/>
            <person name="Kyrpides N."/>
            <person name="Mavromatis K."/>
            <person name="Ivanova N."/>
            <person name="Zeytun A."/>
            <person name="Brettin T."/>
            <person name="Detter J.C."/>
            <person name="Tapia R."/>
            <person name="Han C."/>
            <person name="Land M."/>
            <person name="Hauser L."/>
            <person name="Markowitz V."/>
            <person name="Cheng J.-F."/>
            <person name="Hugenholtz P."/>
            <person name="Woyke T."/>
            <person name="Wu D."/>
            <person name="Gronow S."/>
            <person name="Wellnitz S."/>
            <person name="Brambilla E."/>
            <person name="Klenk H.-P."/>
            <person name="Eisen J.A."/>
        </authorList>
    </citation>
    <scope>NUCLEOTIDE SEQUENCE</scope>
    <source>
        <strain>P 36-108</strain>
    </source>
</reference>
<dbReference type="KEGG" id="bhl:Bache_3201"/>
<dbReference type="OrthoDB" id="1435302at2"/>
<name>E6SRN5_BACT6</name>
<dbReference type="Gene3D" id="2.40.50.100">
    <property type="match status" value="1"/>
</dbReference>
<feature type="compositionally biased region" description="Basic and acidic residues" evidence="1">
    <location>
        <begin position="121"/>
        <end position="130"/>
    </location>
</feature>
<dbReference type="PROSITE" id="PS51257">
    <property type="entry name" value="PROKAR_LIPOPROTEIN"/>
    <property type="match status" value="1"/>
</dbReference>
<evidence type="ECO:0000313" key="2">
    <source>
        <dbReference type="EMBL" id="ADV45125.1"/>
    </source>
</evidence>
<dbReference type="AlphaFoldDB" id="E6SRN5"/>